<keyword evidence="2" id="KW-0464">Manganese</keyword>
<dbReference type="NCBIfam" id="TIGR01891">
    <property type="entry name" value="amidohydrolases"/>
    <property type="match status" value="1"/>
</dbReference>
<evidence type="ECO:0000313" key="4">
    <source>
        <dbReference type="EMBL" id="PHP68595.1"/>
    </source>
</evidence>
<feature type="binding site" evidence="2">
    <location>
        <position position="133"/>
    </location>
    <ligand>
        <name>Mn(2+)</name>
        <dbReference type="ChEBI" id="CHEBI:29035"/>
        <label>2</label>
    </ligand>
</feature>
<reference evidence="4 5" key="1">
    <citation type="submission" date="2017-10" db="EMBL/GenBank/DDBJ databases">
        <title>Sedimentibacterium mangrovi gen. nov., sp. nov., a novel member of family Phyllobacteriacea isolated from mangrove sediment.</title>
        <authorList>
            <person name="Liao H."/>
            <person name="Tian Y."/>
        </authorList>
    </citation>
    <scope>NUCLEOTIDE SEQUENCE [LARGE SCALE GENOMIC DNA]</scope>
    <source>
        <strain evidence="4 5">X9-2-2</strain>
    </source>
</reference>
<evidence type="ECO:0000259" key="3">
    <source>
        <dbReference type="Pfam" id="PF07687"/>
    </source>
</evidence>
<dbReference type="InterPro" id="IPR011650">
    <property type="entry name" value="Peptidase_M20_dimer"/>
</dbReference>
<dbReference type="GO" id="GO:0046872">
    <property type="term" value="F:metal ion binding"/>
    <property type="evidence" value="ECO:0007669"/>
    <property type="project" value="UniProtKB-KW"/>
</dbReference>
<name>A0A2G1QSX1_9HYPH</name>
<dbReference type="InterPro" id="IPR036264">
    <property type="entry name" value="Bact_exopeptidase_dim_dom"/>
</dbReference>
<keyword evidence="1" id="KW-0378">Hydrolase</keyword>
<organism evidence="4 5">
    <name type="scientific">Zhengella mangrovi</name>
    <dbReference type="NCBI Taxonomy" id="1982044"/>
    <lineage>
        <taxon>Bacteria</taxon>
        <taxon>Pseudomonadati</taxon>
        <taxon>Pseudomonadota</taxon>
        <taxon>Alphaproteobacteria</taxon>
        <taxon>Hyphomicrobiales</taxon>
        <taxon>Notoacmeibacteraceae</taxon>
        <taxon>Zhengella</taxon>
    </lineage>
</organism>
<dbReference type="InterPro" id="IPR017439">
    <property type="entry name" value="Amidohydrolase"/>
</dbReference>
<dbReference type="SUPFAM" id="SSF55031">
    <property type="entry name" value="Bacterial exopeptidase dimerisation domain"/>
    <property type="match status" value="1"/>
</dbReference>
<dbReference type="GO" id="GO:0016787">
    <property type="term" value="F:hydrolase activity"/>
    <property type="evidence" value="ECO:0007669"/>
    <property type="project" value="UniProtKB-KW"/>
</dbReference>
<evidence type="ECO:0000256" key="1">
    <source>
        <dbReference type="ARBA" id="ARBA00022801"/>
    </source>
</evidence>
<keyword evidence="5" id="KW-1185">Reference proteome</keyword>
<dbReference type="Pfam" id="PF07687">
    <property type="entry name" value="M20_dimer"/>
    <property type="match status" value="1"/>
</dbReference>
<gene>
    <name evidence="4" type="ORF">CSC94_00900</name>
</gene>
<feature type="domain" description="Peptidase M20 dimerisation" evidence="3">
    <location>
        <begin position="183"/>
        <end position="278"/>
    </location>
</feature>
<comment type="cofactor">
    <cofactor evidence="2">
        <name>Mn(2+)</name>
        <dbReference type="ChEBI" id="CHEBI:29035"/>
    </cofactor>
    <text evidence="2">The Mn(2+) ion enhances activity.</text>
</comment>
<dbReference type="Proteomes" id="UP000221168">
    <property type="component" value="Unassembled WGS sequence"/>
</dbReference>
<dbReference type="Pfam" id="PF01546">
    <property type="entry name" value="Peptidase_M20"/>
    <property type="match status" value="1"/>
</dbReference>
<sequence length="383" mass="40660">MVNPALIDALTDLRRQLHRHPEVSGDESWTAARVEAELAQCAPGTMITGLGGHGVVAVWDSGRPGPSVMIRSELDGLPILDKADVAWRSAIEGRGHLCGHDGHMVILLGLARRLHEHPITRGRAILLFQPAEENGAGAAAMLADPRFSVVKPDMAFALHNLPGMATGAVAVRTGPMCYASEGLSIRLTGRTAHASQPETGLSPAAAMCELVSALPCLPERLGHPASESLVTLVHARLGKEAFGIAPGEAHVMATLRAIDNGKQNALMRTARDLAAEIASRHWLELALETADGFAANVNDAEAVACLERAFTELALETVALDRPFRWSEDFGRFGLACPTAMFVLGAGEDQPPLHAPDYDFPDGIIAPGMAVFERVLRDLCGGD</sequence>
<dbReference type="EMBL" id="PDVP01000001">
    <property type="protein sequence ID" value="PHP68595.1"/>
    <property type="molecule type" value="Genomic_DNA"/>
</dbReference>
<dbReference type="AlphaFoldDB" id="A0A2G1QSX1"/>
<dbReference type="Gene3D" id="3.30.70.360">
    <property type="match status" value="1"/>
</dbReference>
<protein>
    <submittedName>
        <fullName evidence="4">Peptidase M20</fullName>
    </submittedName>
</protein>
<dbReference type="PIRSF" id="PIRSF005962">
    <property type="entry name" value="Pept_M20D_amidohydro"/>
    <property type="match status" value="1"/>
</dbReference>
<keyword evidence="2" id="KW-0479">Metal-binding</keyword>
<dbReference type="InterPro" id="IPR002933">
    <property type="entry name" value="Peptidase_M20"/>
</dbReference>
<dbReference type="PANTHER" id="PTHR11014">
    <property type="entry name" value="PEPTIDASE M20 FAMILY MEMBER"/>
    <property type="match status" value="1"/>
</dbReference>
<dbReference type="SUPFAM" id="SSF53187">
    <property type="entry name" value="Zn-dependent exopeptidases"/>
    <property type="match status" value="1"/>
</dbReference>
<dbReference type="OrthoDB" id="9777385at2"/>
<feature type="binding site" evidence="2">
    <location>
        <position position="159"/>
    </location>
    <ligand>
        <name>Mn(2+)</name>
        <dbReference type="ChEBI" id="CHEBI:29035"/>
        <label>2</label>
    </ligand>
</feature>
<accession>A0A2G1QSX1</accession>
<comment type="caution">
    <text evidence="4">The sequence shown here is derived from an EMBL/GenBank/DDBJ whole genome shotgun (WGS) entry which is preliminary data.</text>
</comment>
<dbReference type="Gene3D" id="3.40.630.10">
    <property type="entry name" value="Zn peptidases"/>
    <property type="match status" value="1"/>
</dbReference>
<feature type="binding site" evidence="2">
    <location>
        <position position="354"/>
    </location>
    <ligand>
        <name>Mn(2+)</name>
        <dbReference type="ChEBI" id="CHEBI:29035"/>
        <label>2</label>
    </ligand>
</feature>
<feature type="binding site" evidence="2">
    <location>
        <position position="100"/>
    </location>
    <ligand>
        <name>Mn(2+)</name>
        <dbReference type="ChEBI" id="CHEBI:29035"/>
        <label>2</label>
    </ligand>
</feature>
<evidence type="ECO:0000256" key="2">
    <source>
        <dbReference type="PIRSR" id="PIRSR005962-1"/>
    </source>
</evidence>
<feature type="binding site" evidence="2">
    <location>
        <position position="98"/>
    </location>
    <ligand>
        <name>Mn(2+)</name>
        <dbReference type="ChEBI" id="CHEBI:29035"/>
        <label>2</label>
    </ligand>
</feature>
<dbReference type="RefSeq" id="WP_099302812.1">
    <property type="nucleotide sequence ID" value="NZ_PDVP01000001.1"/>
</dbReference>
<dbReference type="PANTHER" id="PTHR11014:SF169">
    <property type="entry name" value="CLAN MH, FAMILY M20, PEPTIDASE T-LIKE METALLOPEPTIDASE"/>
    <property type="match status" value="1"/>
</dbReference>
<proteinExistence type="predicted"/>
<evidence type="ECO:0000313" key="5">
    <source>
        <dbReference type="Proteomes" id="UP000221168"/>
    </source>
</evidence>